<feature type="transmembrane region" description="Helical" evidence="8">
    <location>
        <begin position="190"/>
        <end position="209"/>
    </location>
</feature>
<name>A0ABW4MPA1_9BACI</name>
<evidence type="ECO:0000313" key="10">
    <source>
        <dbReference type="EMBL" id="MFD1778929.1"/>
    </source>
</evidence>
<evidence type="ECO:0000256" key="1">
    <source>
        <dbReference type="ARBA" id="ARBA00004651"/>
    </source>
</evidence>
<dbReference type="InterPro" id="IPR035906">
    <property type="entry name" value="MetI-like_sf"/>
</dbReference>
<dbReference type="PANTHER" id="PTHR30614:SF0">
    <property type="entry name" value="L-CYSTINE TRANSPORT SYSTEM PERMEASE PROTEIN TCYL"/>
    <property type="match status" value="1"/>
</dbReference>
<evidence type="ECO:0000256" key="3">
    <source>
        <dbReference type="ARBA" id="ARBA00022475"/>
    </source>
</evidence>
<dbReference type="EMBL" id="JBHUEK010000012">
    <property type="protein sequence ID" value="MFD1778929.1"/>
    <property type="molecule type" value="Genomic_DNA"/>
</dbReference>
<dbReference type="SUPFAM" id="SSF161098">
    <property type="entry name" value="MetI-like"/>
    <property type="match status" value="1"/>
</dbReference>
<dbReference type="InterPro" id="IPR010065">
    <property type="entry name" value="AA_ABC_transptr_permease_3TM"/>
</dbReference>
<evidence type="ECO:0000256" key="7">
    <source>
        <dbReference type="ARBA" id="ARBA00023136"/>
    </source>
</evidence>
<keyword evidence="2 8" id="KW-0813">Transport</keyword>
<dbReference type="Pfam" id="PF00528">
    <property type="entry name" value="BPD_transp_1"/>
    <property type="match status" value="1"/>
</dbReference>
<feature type="domain" description="ABC transmembrane type-1" evidence="9">
    <location>
        <begin position="12"/>
        <end position="209"/>
    </location>
</feature>
<keyword evidence="11" id="KW-1185">Reference proteome</keyword>
<dbReference type="Gene3D" id="1.10.3720.10">
    <property type="entry name" value="MetI-like"/>
    <property type="match status" value="1"/>
</dbReference>
<accession>A0ABW4MPA1</accession>
<evidence type="ECO:0000256" key="6">
    <source>
        <dbReference type="ARBA" id="ARBA00022989"/>
    </source>
</evidence>
<comment type="caution">
    <text evidence="10">The sequence shown here is derived from an EMBL/GenBank/DDBJ whole genome shotgun (WGS) entry which is preliminary data.</text>
</comment>
<sequence>MIEILPEFLSVLHITILIIIASSTLGLILSIFVTMIRIKEIKYLSKIMTLYISFTRSVPIVLQLFLVYYALPVVFSLVGINISNISAVIATIIALTLYNGGYLAEVIRPAYLAVERGQHEAALSLGYTPFQKLTRIIAPQVIPIALPGWGNALIYLIHDTSLIFVIGVLDIMGVANLLISQSYGSNQVEIFLTIAVLFWILCLVSDNIVRFLEKRIKYSQIGSGIKQ</sequence>
<gene>
    <name evidence="10" type="ORF">ACFSFW_09645</name>
</gene>
<comment type="similarity">
    <text evidence="8">Belongs to the binding-protein-dependent transport system permease family.</text>
</comment>
<reference evidence="11" key="1">
    <citation type="journal article" date="2019" name="Int. J. Syst. Evol. Microbiol.">
        <title>The Global Catalogue of Microorganisms (GCM) 10K type strain sequencing project: providing services to taxonomists for standard genome sequencing and annotation.</title>
        <authorList>
            <consortium name="The Broad Institute Genomics Platform"/>
            <consortium name="The Broad Institute Genome Sequencing Center for Infectious Disease"/>
            <person name="Wu L."/>
            <person name="Ma J."/>
        </authorList>
    </citation>
    <scope>NUCLEOTIDE SEQUENCE [LARGE SCALE GENOMIC DNA]</scope>
    <source>
        <strain evidence="11">CCUG 15531</strain>
    </source>
</reference>
<evidence type="ECO:0000256" key="8">
    <source>
        <dbReference type="RuleBase" id="RU363032"/>
    </source>
</evidence>
<dbReference type="PROSITE" id="PS50928">
    <property type="entry name" value="ABC_TM1"/>
    <property type="match status" value="1"/>
</dbReference>
<keyword evidence="5" id="KW-0029">Amino-acid transport</keyword>
<feature type="transmembrane region" description="Helical" evidence="8">
    <location>
        <begin position="12"/>
        <end position="36"/>
    </location>
</feature>
<feature type="transmembrane region" description="Helical" evidence="8">
    <location>
        <begin position="48"/>
        <end position="71"/>
    </location>
</feature>
<dbReference type="CDD" id="cd06261">
    <property type="entry name" value="TM_PBP2"/>
    <property type="match status" value="1"/>
</dbReference>
<dbReference type="NCBIfam" id="TIGR01726">
    <property type="entry name" value="HEQRo_perm_3TM"/>
    <property type="match status" value="1"/>
</dbReference>
<dbReference type="InterPro" id="IPR043429">
    <property type="entry name" value="ArtM/GltK/GlnP/TcyL/YhdX-like"/>
</dbReference>
<feature type="transmembrane region" description="Helical" evidence="8">
    <location>
        <begin position="162"/>
        <end position="184"/>
    </location>
</feature>
<keyword evidence="6 8" id="KW-1133">Transmembrane helix</keyword>
<evidence type="ECO:0000256" key="4">
    <source>
        <dbReference type="ARBA" id="ARBA00022692"/>
    </source>
</evidence>
<evidence type="ECO:0000259" key="9">
    <source>
        <dbReference type="PROSITE" id="PS50928"/>
    </source>
</evidence>
<keyword evidence="7 8" id="KW-0472">Membrane</keyword>
<evidence type="ECO:0000313" key="11">
    <source>
        <dbReference type="Proteomes" id="UP001597227"/>
    </source>
</evidence>
<evidence type="ECO:0000256" key="5">
    <source>
        <dbReference type="ARBA" id="ARBA00022970"/>
    </source>
</evidence>
<evidence type="ECO:0000256" key="2">
    <source>
        <dbReference type="ARBA" id="ARBA00022448"/>
    </source>
</evidence>
<feature type="transmembrane region" description="Helical" evidence="8">
    <location>
        <begin position="77"/>
        <end position="98"/>
    </location>
</feature>
<dbReference type="PANTHER" id="PTHR30614">
    <property type="entry name" value="MEMBRANE COMPONENT OF AMINO ACID ABC TRANSPORTER"/>
    <property type="match status" value="1"/>
</dbReference>
<keyword evidence="3" id="KW-1003">Cell membrane</keyword>
<protein>
    <submittedName>
        <fullName evidence="10">Amino acid ABC transporter permease</fullName>
    </submittedName>
</protein>
<dbReference type="Proteomes" id="UP001597227">
    <property type="component" value="Unassembled WGS sequence"/>
</dbReference>
<dbReference type="InterPro" id="IPR000515">
    <property type="entry name" value="MetI-like"/>
</dbReference>
<keyword evidence="4 8" id="KW-0812">Transmembrane</keyword>
<proteinExistence type="inferred from homology"/>
<organism evidence="10 11">
    <name type="scientific">Fredinandcohnia salidurans</name>
    <dbReference type="NCBI Taxonomy" id="2595041"/>
    <lineage>
        <taxon>Bacteria</taxon>
        <taxon>Bacillati</taxon>
        <taxon>Bacillota</taxon>
        <taxon>Bacilli</taxon>
        <taxon>Bacillales</taxon>
        <taxon>Bacillaceae</taxon>
        <taxon>Fredinandcohnia</taxon>
    </lineage>
</organism>
<comment type="subcellular location">
    <subcellularLocation>
        <location evidence="1 8">Cell membrane</location>
        <topology evidence="1 8">Multi-pass membrane protein</topology>
    </subcellularLocation>
</comment>